<keyword evidence="2" id="KW-1185">Reference proteome</keyword>
<reference evidence="1 2" key="1">
    <citation type="submission" date="2016-05" db="EMBL/GenBank/DDBJ databases">
        <title>Paenibacillus oryzae. sp. nov., isolated from the rice root.</title>
        <authorList>
            <person name="Zhang J."/>
            <person name="Zhang X."/>
        </authorList>
    </citation>
    <scope>NUCLEOTIDE SEQUENCE [LARGE SCALE GENOMIC DNA]</scope>
    <source>
        <strain evidence="1 2">1DrF-4</strain>
    </source>
</reference>
<dbReference type="OrthoDB" id="2892164at2"/>
<gene>
    <name evidence="1" type="ORF">A7K91_02410</name>
</gene>
<name>A0A1A5YAT1_9BACL</name>
<evidence type="ECO:0008006" key="3">
    <source>
        <dbReference type="Google" id="ProtNLM"/>
    </source>
</evidence>
<comment type="caution">
    <text evidence="1">The sequence shown here is derived from an EMBL/GenBank/DDBJ whole genome shotgun (WGS) entry which is preliminary data.</text>
</comment>
<dbReference type="Proteomes" id="UP000092024">
    <property type="component" value="Unassembled WGS sequence"/>
</dbReference>
<dbReference type="EMBL" id="LYPA01000080">
    <property type="protein sequence ID" value="OBR62485.1"/>
    <property type="molecule type" value="Genomic_DNA"/>
</dbReference>
<protein>
    <recommendedName>
        <fullName evidence="3">DUF4303 domain-containing protein</fullName>
    </recommendedName>
</protein>
<dbReference type="RefSeq" id="WP_068687345.1">
    <property type="nucleotide sequence ID" value="NZ_LYPA01000080.1"/>
</dbReference>
<accession>A0A1A5YAT1</accession>
<dbReference type="AlphaFoldDB" id="A0A1A5YAT1"/>
<proteinExistence type="predicted"/>
<organism evidence="1 2">
    <name type="scientific">Paenibacillus oryzae</name>
    <dbReference type="NCBI Taxonomy" id="1844972"/>
    <lineage>
        <taxon>Bacteria</taxon>
        <taxon>Bacillati</taxon>
        <taxon>Bacillota</taxon>
        <taxon>Bacilli</taxon>
        <taxon>Bacillales</taxon>
        <taxon>Paenibacillaceae</taxon>
        <taxon>Paenibacillus</taxon>
    </lineage>
</organism>
<evidence type="ECO:0000313" key="1">
    <source>
        <dbReference type="EMBL" id="OBR62485.1"/>
    </source>
</evidence>
<sequence length="332" mass="38405">MSSYDVDIGKLISGRRELEGSGTYIICSPDKEIVEVSTKPETGIFVSSKDIEDALYDFCKSAINEYIAEGNNQDVYTFSIFTDTAYGSYVIYINNVESLNQSVDEAYLRYQEKFHENGDEDYNQSREHLYDQFKHAEGDYPFMYEEMPERLENWLAILSQIIEGEPQYLDIAEPYFFEKSIIDSQLFLIAIDVIHRLVEDFKQLDQTEDFIAYVSAADGVGGDYLTTSQLIRKCVSEDQLYRAMPEVKKKDMAFRSAIAAVKQKPLREQVQHWVTVIEEGEFGENSVHSFWKTDYESYEQLVELGHTAVPYIQENMHREKSILEIVLADLEN</sequence>
<evidence type="ECO:0000313" key="2">
    <source>
        <dbReference type="Proteomes" id="UP000092024"/>
    </source>
</evidence>